<name>A0A4S4FFL3_9MICO</name>
<feature type="compositionally biased region" description="Low complexity" evidence="1">
    <location>
        <begin position="9"/>
        <end position="26"/>
    </location>
</feature>
<keyword evidence="2" id="KW-1133">Transmembrane helix</keyword>
<dbReference type="Proteomes" id="UP000309133">
    <property type="component" value="Unassembled WGS sequence"/>
</dbReference>
<evidence type="ECO:0000256" key="1">
    <source>
        <dbReference type="SAM" id="MobiDB-lite"/>
    </source>
</evidence>
<dbReference type="InterPro" id="IPR025443">
    <property type="entry name" value="DUF4307"/>
</dbReference>
<keyword evidence="2" id="KW-0472">Membrane</keyword>
<evidence type="ECO:0000256" key="2">
    <source>
        <dbReference type="SAM" id="Phobius"/>
    </source>
</evidence>
<gene>
    <name evidence="3" type="ORF">E6C64_16445</name>
</gene>
<dbReference type="Pfam" id="PF14155">
    <property type="entry name" value="DUF4307"/>
    <property type="match status" value="1"/>
</dbReference>
<protein>
    <submittedName>
        <fullName evidence="3">DUF4307 domain-containing protein</fullName>
    </submittedName>
</protein>
<reference evidence="3 4" key="1">
    <citation type="submission" date="2019-04" db="EMBL/GenBank/DDBJ databases">
        <authorList>
            <person name="Jiang L."/>
        </authorList>
    </citation>
    <scope>NUCLEOTIDE SEQUENCE [LARGE SCALE GENOMIC DNA]</scope>
    <source>
        <strain evidence="3 4">YIM 131853</strain>
    </source>
</reference>
<comment type="caution">
    <text evidence="3">The sequence shown here is derived from an EMBL/GenBank/DDBJ whole genome shotgun (WGS) entry which is preliminary data.</text>
</comment>
<feature type="region of interest" description="Disordered" evidence="1">
    <location>
        <begin position="1"/>
        <end position="33"/>
    </location>
</feature>
<accession>A0A4S4FFL3</accession>
<organism evidence="3 4">
    <name type="scientific">Naasia lichenicola</name>
    <dbReference type="NCBI Taxonomy" id="2565933"/>
    <lineage>
        <taxon>Bacteria</taxon>
        <taxon>Bacillati</taxon>
        <taxon>Actinomycetota</taxon>
        <taxon>Actinomycetes</taxon>
        <taxon>Micrococcales</taxon>
        <taxon>Microbacteriaceae</taxon>
        <taxon>Naasia</taxon>
    </lineage>
</organism>
<dbReference type="EMBL" id="SSSM01000006">
    <property type="protein sequence ID" value="THG28424.1"/>
    <property type="molecule type" value="Genomic_DNA"/>
</dbReference>
<dbReference type="AlphaFoldDB" id="A0A4S4FFL3"/>
<evidence type="ECO:0000313" key="4">
    <source>
        <dbReference type="Proteomes" id="UP000309133"/>
    </source>
</evidence>
<keyword evidence="2" id="KW-0812">Transmembrane</keyword>
<sequence>MAHDGSFVAGTASPSTPTTESSPGGELDARYGRSTGRRKRSRLLVLGAAIVFVALFAAWVVWGGLDGTTADIDVRDTGYVLTDSTATVRFEITMDPGTAATCAVQALDDSFEIIGWKIVEIPASTERTRGFVETVRTVIRPNTGLIYRCWLA</sequence>
<proteinExistence type="predicted"/>
<evidence type="ECO:0000313" key="3">
    <source>
        <dbReference type="EMBL" id="THG28424.1"/>
    </source>
</evidence>
<feature type="transmembrane region" description="Helical" evidence="2">
    <location>
        <begin position="43"/>
        <end position="65"/>
    </location>
</feature>
<keyword evidence="4" id="KW-1185">Reference proteome</keyword>